<dbReference type="AlphaFoldDB" id="A0A7N0RAK2"/>
<proteinExistence type="predicted"/>
<dbReference type="Proteomes" id="UP000594263">
    <property type="component" value="Unplaced"/>
</dbReference>
<dbReference type="EnsemblPlants" id="Kaladp0005s0026.1.v1.1">
    <property type="protein sequence ID" value="Kaladp0005s0026.1.v1.1"/>
    <property type="gene ID" value="Kaladp0005s0026.v1.1"/>
</dbReference>
<dbReference type="PANTHER" id="PTHR34054:SF6">
    <property type="entry name" value="TRANSMEMBRANE PROTEIN"/>
    <property type="match status" value="1"/>
</dbReference>
<evidence type="ECO:0000256" key="1">
    <source>
        <dbReference type="SAM" id="MobiDB-lite"/>
    </source>
</evidence>
<feature type="region of interest" description="Disordered" evidence="1">
    <location>
        <begin position="139"/>
        <end position="163"/>
    </location>
</feature>
<dbReference type="Gramene" id="Kaladp0005s0026.1.v1.1">
    <property type="protein sequence ID" value="Kaladp0005s0026.1.v1.1"/>
    <property type="gene ID" value="Kaladp0005s0026.v1.1"/>
</dbReference>
<evidence type="ECO:0008006" key="4">
    <source>
        <dbReference type="Google" id="ProtNLM"/>
    </source>
</evidence>
<evidence type="ECO:0000313" key="2">
    <source>
        <dbReference type="EnsemblPlants" id="Kaladp0005s0026.1.v1.1"/>
    </source>
</evidence>
<protein>
    <recommendedName>
        <fullName evidence="4">Transmembrane protein</fullName>
    </recommendedName>
</protein>
<name>A0A7N0RAK2_KALFE</name>
<feature type="region of interest" description="Disordered" evidence="1">
    <location>
        <begin position="236"/>
        <end position="256"/>
    </location>
</feature>
<sequence length="306" mass="34029">MASFIAVVVGLSLVSAGLILAIAAEIYYLIWWKRPLTAREIDEANTSYAQELLDILSRRQQRASSLLSTAFEQSQSSTRPFMSVHESDPEMGLTRSLIKHRCSVESGDQESVESELMRLHNLAGPPRFLFTIAEETKEDLDSEDGRSRGDRSRKASRNRSLSDLIVTSETPPFMTPIASPRITSPVLTQALNFNPLFEAASFEEIEARLRQSPPPKFKFLRDAEEKLYRRMKELKAAAASPHQNPAVLTNTPSSTVEEDLTGSSLITLIAGGKKDREGLHHNNSASSKILPLASSPTRFRLEYLQA</sequence>
<accession>A0A7N0RAK2</accession>
<evidence type="ECO:0000313" key="3">
    <source>
        <dbReference type="Proteomes" id="UP000594263"/>
    </source>
</evidence>
<dbReference type="InterPro" id="IPR045884">
    <property type="entry name" value="At5g59350-like"/>
</dbReference>
<keyword evidence="3" id="KW-1185">Reference proteome</keyword>
<feature type="compositionally biased region" description="Polar residues" evidence="1">
    <location>
        <begin position="241"/>
        <end position="256"/>
    </location>
</feature>
<dbReference type="PANTHER" id="PTHR34054">
    <property type="entry name" value="EXPRESSED PROTEIN"/>
    <property type="match status" value="1"/>
</dbReference>
<reference evidence="2" key="1">
    <citation type="submission" date="2021-01" db="UniProtKB">
        <authorList>
            <consortium name="EnsemblPlants"/>
        </authorList>
    </citation>
    <scope>IDENTIFICATION</scope>
</reference>
<feature type="compositionally biased region" description="Basic and acidic residues" evidence="1">
    <location>
        <begin position="143"/>
        <end position="153"/>
    </location>
</feature>
<organism evidence="2 3">
    <name type="scientific">Kalanchoe fedtschenkoi</name>
    <name type="common">Lavender scallops</name>
    <name type="synonym">South American air plant</name>
    <dbReference type="NCBI Taxonomy" id="63787"/>
    <lineage>
        <taxon>Eukaryota</taxon>
        <taxon>Viridiplantae</taxon>
        <taxon>Streptophyta</taxon>
        <taxon>Embryophyta</taxon>
        <taxon>Tracheophyta</taxon>
        <taxon>Spermatophyta</taxon>
        <taxon>Magnoliopsida</taxon>
        <taxon>eudicotyledons</taxon>
        <taxon>Gunneridae</taxon>
        <taxon>Pentapetalae</taxon>
        <taxon>Saxifragales</taxon>
        <taxon>Crassulaceae</taxon>
        <taxon>Kalanchoe</taxon>
    </lineage>
</organism>